<evidence type="ECO:0000256" key="1">
    <source>
        <dbReference type="ARBA" id="ARBA00001968"/>
    </source>
</evidence>
<keyword evidence="2" id="KW-0479">Metal-binding</keyword>
<evidence type="ECO:0000256" key="4">
    <source>
        <dbReference type="ARBA" id="ARBA00024341"/>
    </source>
</evidence>
<comment type="cofactor">
    <cofactor evidence="1">
        <name>a divalent metal cation</name>
        <dbReference type="ChEBI" id="CHEBI:60240"/>
    </cofactor>
</comment>
<proteinExistence type="inferred from homology"/>
<accession>A0AAD8WNP5</accession>
<feature type="region of interest" description="Disordered" evidence="5">
    <location>
        <begin position="427"/>
        <end position="460"/>
    </location>
</feature>
<name>A0AAD8WNP5_LOLMU</name>
<evidence type="ECO:0000256" key="3">
    <source>
        <dbReference type="ARBA" id="ARBA00022860"/>
    </source>
</evidence>
<feature type="region of interest" description="Disordered" evidence="5">
    <location>
        <begin position="17"/>
        <end position="68"/>
    </location>
</feature>
<comment type="similarity">
    <text evidence="4">Belongs to the IQD family.</text>
</comment>
<organism evidence="7 8">
    <name type="scientific">Lolium multiflorum</name>
    <name type="common">Italian ryegrass</name>
    <name type="synonym">Lolium perenne subsp. multiflorum</name>
    <dbReference type="NCBI Taxonomy" id="4521"/>
    <lineage>
        <taxon>Eukaryota</taxon>
        <taxon>Viridiplantae</taxon>
        <taxon>Streptophyta</taxon>
        <taxon>Embryophyta</taxon>
        <taxon>Tracheophyta</taxon>
        <taxon>Spermatophyta</taxon>
        <taxon>Magnoliopsida</taxon>
        <taxon>Liliopsida</taxon>
        <taxon>Poales</taxon>
        <taxon>Poaceae</taxon>
        <taxon>BOP clade</taxon>
        <taxon>Pooideae</taxon>
        <taxon>Poodae</taxon>
        <taxon>Poeae</taxon>
        <taxon>Poeae Chloroplast Group 2 (Poeae type)</taxon>
        <taxon>Loliodinae</taxon>
        <taxon>Loliinae</taxon>
        <taxon>Lolium</taxon>
    </lineage>
</organism>
<dbReference type="Pfam" id="PF00612">
    <property type="entry name" value="IQ"/>
    <property type="match status" value="1"/>
</dbReference>
<feature type="region of interest" description="Disordered" evidence="5">
    <location>
        <begin position="115"/>
        <end position="162"/>
    </location>
</feature>
<sequence>MGKKGNWITALKKAFTTNPKEKATNGQLVAQYSQPPPQYRSERDKKKWGFGRSRQHADPAPTMAGMSMPLYRQPSSIEKILGDAEMERQYYGRPPAQYQITPARPTTTTVTAANHAAATAPTTPLVRERERDGGGGEKQQQYTTAVLPLPPPPACSPPPLIRRFDHDREQQQRLQRLQQGRAAEKITEWRQPQQHQQQRPRTRAAASRPRTVPPEQANAAAVAIQAAFRGYSARRSYRSLRGLIRLQGVVRGPSVRRQTAHAMRCMRTLVRVQAQVRASRVEAMERRNHRALLRDDGRWRSGSQDGGMWDDSLLSRDEADARTKRKAEAVMKRERALAYAYSHQVLKATPMAAHAILADLQSGRNPWWWSPIDRSHEPEYPRHVEPIVVRHKPAPVVAHREMMTPMMTPMTTAANTPARSVVSAYYPKQPSSRPATRATRGAPSHGGGGGGSVRDDESLTSCPAFGVPNYMTPTMSASAKARARAHVLQQQLDKERRAAEQKPRFSFGLGQSIGNWAKTPFWKGGSGGGGQPSVPPSRVGTPAASVAGRRHRRSVSGLSVDSTVSMPAGDCVAAIDGTHITSRVTRSESHALKWRKHYTSQNVLADVYFDMRFTYVLARWEESAHDATILNDSLEREDGLKLPEGKFYLADAGYACRPSFIPPFKFTRYHLNEFSSRFYPKNAKELFNLRHSSLRVTVERAFAAL</sequence>
<feature type="compositionally biased region" description="Basic and acidic residues" evidence="5">
    <location>
        <begin position="126"/>
        <end position="135"/>
    </location>
</feature>
<gene>
    <name evidence="7" type="ORF">QYE76_057035</name>
</gene>
<protein>
    <recommendedName>
        <fullName evidence="6">DDE Tnp4 domain-containing protein</fullName>
    </recommendedName>
</protein>
<feature type="domain" description="DDE Tnp4" evidence="6">
    <location>
        <begin position="575"/>
        <end position="704"/>
    </location>
</feature>
<feature type="compositionally biased region" description="Polar residues" evidence="5">
    <location>
        <begin position="24"/>
        <end position="33"/>
    </location>
</feature>
<feature type="compositionally biased region" description="Low complexity" evidence="5">
    <location>
        <begin position="115"/>
        <end position="124"/>
    </location>
</feature>
<evidence type="ECO:0000256" key="5">
    <source>
        <dbReference type="SAM" id="MobiDB-lite"/>
    </source>
</evidence>
<dbReference type="Pfam" id="PF13359">
    <property type="entry name" value="DDE_Tnp_4"/>
    <property type="match status" value="1"/>
</dbReference>
<dbReference type="AlphaFoldDB" id="A0AAD8WNP5"/>
<feature type="region of interest" description="Disordered" evidence="5">
    <location>
        <begin position="176"/>
        <end position="216"/>
    </location>
</feature>
<dbReference type="InterPro" id="IPR000048">
    <property type="entry name" value="IQ_motif_EF-hand-BS"/>
</dbReference>
<dbReference type="PANTHER" id="PTHR32295:SF113">
    <property type="entry name" value="PROTEIN IQ-DOMAIN 14"/>
    <property type="match status" value="1"/>
</dbReference>
<reference evidence="7" key="1">
    <citation type="submission" date="2023-07" db="EMBL/GenBank/DDBJ databases">
        <title>A chromosome-level genome assembly of Lolium multiflorum.</title>
        <authorList>
            <person name="Chen Y."/>
            <person name="Copetti D."/>
            <person name="Kolliker R."/>
            <person name="Studer B."/>
        </authorList>
    </citation>
    <scope>NUCLEOTIDE SEQUENCE</scope>
    <source>
        <strain evidence="7">02402/16</strain>
        <tissue evidence="7">Leaf</tissue>
    </source>
</reference>
<dbReference type="PANTHER" id="PTHR32295">
    <property type="entry name" value="IQ-DOMAIN 5-RELATED"/>
    <property type="match status" value="1"/>
</dbReference>
<dbReference type="GO" id="GO:0046872">
    <property type="term" value="F:metal ion binding"/>
    <property type="evidence" value="ECO:0007669"/>
    <property type="project" value="UniProtKB-KW"/>
</dbReference>
<feature type="compositionally biased region" description="Pro residues" evidence="5">
    <location>
        <begin position="148"/>
        <end position="160"/>
    </location>
</feature>
<keyword evidence="8" id="KW-1185">Reference proteome</keyword>
<dbReference type="Proteomes" id="UP001231189">
    <property type="component" value="Unassembled WGS sequence"/>
</dbReference>
<evidence type="ECO:0000313" key="7">
    <source>
        <dbReference type="EMBL" id="KAK1668876.1"/>
    </source>
</evidence>
<dbReference type="InterPro" id="IPR027806">
    <property type="entry name" value="HARBI1_dom"/>
</dbReference>
<dbReference type="EMBL" id="JAUUTY010000003">
    <property type="protein sequence ID" value="KAK1668876.1"/>
    <property type="molecule type" value="Genomic_DNA"/>
</dbReference>
<feature type="region of interest" description="Disordered" evidence="5">
    <location>
        <begin position="525"/>
        <end position="559"/>
    </location>
</feature>
<keyword evidence="3" id="KW-0112">Calmodulin-binding</keyword>
<evidence type="ECO:0000259" key="6">
    <source>
        <dbReference type="Pfam" id="PF13359"/>
    </source>
</evidence>
<evidence type="ECO:0000313" key="8">
    <source>
        <dbReference type="Proteomes" id="UP001231189"/>
    </source>
</evidence>
<comment type="caution">
    <text evidence="7">The sequence shown here is derived from an EMBL/GenBank/DDBJ whole genome shotgun (WGS) entry which is preliminary data.</text>
</comment>
<dbReference type="PROSITE" id="PS50096">
    <property type="entry name" value="IQ"/>
    <property type="match status" value="1"/>
</dbReference>
<feature type="compositionally biased region" description="Low complexity" evidence="5">
    <location>
        <begin position="190"/>
        <end position="210"/>
    </location>
</feature>
<dbReference type="SMART" id="SM00015">
    <property type="entry name" value="IQ"/>
    <property type="match status" value="1"/>
</dbReference>
<dbReference type="GO" id="GO:0005516">
    <property type="term" value="F:calmodulin binding"/>
    <property type="evidence" value="ECO:0007669"/>
    <property type="project" value="UniProtKB-KW"/>
</dbReference>
<evidence type="ECO:0000256" key="2">
    <source>
        <dbReference type="ARBA" id="ARBA00022723"/>
    </source>
</evidence>